<proteinExistence type="predicted"/>
<sequence>MKTTTATYIVNVTTDDENVITFYKTMPTRPTSHKGIVAQNNRIEKWVMNNYPNWLDINIQLQK</sequence>
<dbReference type="EMBL" id="MH629685">
    <property type="protein sequence ID" value="AXN58379.1"/>
    <property type="molecule type" value="Genomic_DNA"/>
</dbReference>
<name>A0A346FK74_9CAUD</name>
<reference evidence="1" key="1">
    <citation type="submission" date="2018-07" db="EMBL/GenBank/DDBJ databases">
        <title>Complete genome sequence of the cyanophage S-PRM1 isolated from Singapore coastal waters.</title>
        <authorList>
            <person name="Chenard C."/>
            <person name="Kolundzija S."/>
            <person name="Lauro F.M."/>
        </authorList>
    </citation>
    <scope>NUCLEOTIDE SEQUENCE [LARGE SCALE GENOMIC DNA]</scope>
</reference>
<dbReference type="Proteomes" id="UP000259950">
    <property type="component" value="Segment"/>
</dbReference>
<evidence type="ECO:0000313" key="2">
    <source>
        <dbReference type="Proteomes" id="UP000259950"/>
    </source>
</evidence>
<keyword evidence="2" id="KW-1185">Reference proteome</keyword>
<dbReference type="GeneID" id="65115545"/>
<accession>A0A346FK74</accession>
<evidence type="ECO:0000313" key="1">
    <source>
        <dbReference type="EMBL" id="AXN58379.1"/>
    </source>
</evidence>
<protein>
    <submittedName>
        <fullName evidence="1">Uncharacterized protein</fullName>
    </submittedName>
</protein>
<organism evidence="1">
    <name type="scientific">Synechococcus virus S-PRM1</name>
    <dbReference type="NCBI Taxonomy" id="2100130"/>
    <lineage>
        <taxon>Viruses</taxon>
        <taxon>Duplodnaviria</taxon>
        <taxon>Heunggongvirae</taxon>
        <taxon>Uroviricota</taxon>
        <taxon>Caudoviricetes</taxon>
        <taxon>Pantevenvirales</taxon>
        <taxon>Kyanoviridae</taxon>
        <taxon>Makelovirus</taxon>
        <taxon>Makelovirus prm1</taxon>
    </lineage>
</organism>
<dbReference type="KEGG" id="vg:65115545"/>
<dbReference type="RefSeq" id="YP_010097878.1">
    <property type="nucleotide sequence ID" value="NC_055761.1"/>
</dbReference>